<feature type="compositionally biased region" description="Polar residues" evidence="1">
    <location>
        <begin position="141"/>
        <end position="158"/>
    </location>
</feature>
<gene>
    <name evidence="2" type="ORF">K505DRAFT_264920</name>
</gene>
<evidence type="ECO:0008006" key="4">
    <source>
        <dbReference type="Google" id="ProtNLM"/>
    </source>
</evidence>
<proteinExistence type="predicted"/>
<feature type="compositionally biased region" description="Basic and acidic residues" evidence="1">
    <location>
        <begin position="343"/>
        <end position="357"/>
    </location>
</feature>
<evidence type="ECO:0000313" key="2">
    <source>
        <dbReference type="EMBL" id="KAF2799922.1"/>
    </source>
</evidence>
<sequence length="538" mass="59200">MSSQAIEARSLSSITALASNPPAYPRNPTHVKHEQLVLYIARVPGSRDVFLSPMKPRDKVVTAEDIQSSLYFVHVEQPEDSRLIAPLPPRSEYTESHLLSSDRPSVPSVQRKPMPSTLVSAGVPLAPKRKPVPSILGPVNNFDNRQNISAPNRPQRSPRTLVPEYNPPHSEESILYQGENDRPQLPPRRPSEQPYSAEISLTLIRRDPSSSAQWNVASIKDSPVLDVSSSNLGSSDPKKRTGAPVYMEITNPGYSKFLNGSEGGTMPYLASHLNDLSVRSDIPPHGPQYPLSGVAGNTQIEEESVFRRRLWLEGSRYPNAAFGHRKNNSNDSSMGHPSPKSSFEGRQRERSSMDPRTSDAPPFLSRDGQAYSTIQVSERQSGFRGYVFMSPWNGRCEFVTGAAGGSLKCRHVVPGLQGGLPVAMPVSELRFNLPSSSKVSTPRGEESKRSSFFHRPRHGRHNSSVSDNRSGDTEEVRNSLDRLDLSLGQEFAGGGFGGKQAKLGKLIIEDEGLKMVDLLVAANIALWWRAYEKADAKP</sequence>
<dbReference type="AlphaFoldDB" id="A0A6A6XTW5"/>
<feature type="compositionally biased region" description="Basic residues" evidence="1">
    <location>
        <begin position="451"/>
        <end position="461"/>
    </location>
</feature>
<feature type="region of interest" description="Disordered" evidence="1">
    <location>
        <begin position="321"/>
        <end position="367"/>
    </location>
</feature>
<keyword evidence="3" id="KW-1185">Reference proteome</keyword>
<dbReference type="OrthoDB" id="5426191at2759"/>
<reference evidence="2" key="1">
    <citation type="journal article" date="2020" name="Stud. Mycol.">
        <title>101 Dothideomycetes genomes: a test case for predicting lifestyles and emergence of pathogens.</title>
        <authorList>
            <person name="Haridas S."/>
            <person name="Albert R."/>
            <person name="Binder M."/>
            <person name="Bloem J."/>
            <person name="Labutti K."/>
            <person name="Salamov A."/>
            <person name="Andreopoulos B."/>
            <person name="Baker S."/>
            <person name="Barry K."/>
            <person name="Bills G."/>
            <person name="Bluhm B."/>
            <person name="Cannon C."/>
            <person name="Castanera R."/>
            <person name="Culley D."/>
            <person name="Daum C."/>
            <person name="Ezra D."/>
            <person name="Gonzalez J."/>
            <person name="Henrissat B."/>
            <person name="Kuo A."/>
            <person name="Liang C."/>
            <person name="Lipzen A."/>
            <person name="Lutzoni F."/>
            <person name="Magnuson J."/>
            <person name="Mondo S."/>
            <person name="Nolan M."/>
            <person name="Ohm R."/>
            <person name="Pangilinan J."/>
            <person name="Park H.-J."/>
            <person name="Ramirez L."/>
            <person name="Alfaro M."/>
            <person name="Sun H."/>
            <person name="Tritt A."/>
            <person name="Yoshinaga Y."/>
            <person name="Zwiers L.-H."/>
            <person name="Turgeon B."/>
            <person name="Goodwin S."/>
            <person name="Spatafora J."/>
            <person name="Crous P."/>
            <person name="Grigoriev I."/>
        </authorList>
    </citation>
    <scope>NUCLEOTIDE SEQUENCE</scope>
    <source>
        <strain evidence="2">CBS 109.77</strain>
    </source>
</reference>
<protein>
    <recommendedName>
        <fullName evidence="4">Oxidoreductase-like protein</fullName>
    </recommendedName>
</protein>
<name>A0A6A6XTW5_9PLEO</name>
<evidence type="ECO:0000313" key="3">
    <source>
        <dbReference type="Proteomes" id="UP000799757"/>
    </source>
</evidence>
<feature type="region of interest" description="Disordered" evidence="1">
    <location>
        <begin position="93"/>
        <end position="173"/>
    </location>
</feature>
<feature type="region of interest" description="Disordered" evidence="1">
    <location>
        <begin position="434"/>
        <end position="477"/>
    </location>
</feature>
<dbReference type="Proteomes" id="UP000799757">
    <property type="component" value="Unassembled WGS sequence"/>
</dbReference>
<organism evidence="2 3">
    <name type="scientific">Melanomma pulvis-pyrius CBS 109.77</name>
    <dbReference type="NCBI Taxonomy" id="1314802"/>
    <lineage>
        <taxon>Eukaryota</taxon>
        <taxon>Fungi</taxon>
        <taxon>Dikarya</taxon>
        <taxon>Ascomycota</taxon>
        <taxon>Pezizomycotina</taxon>
        <taxon>Dothideomycetes</taxon>
        <taxon>Pleosporomycetidae</taxon>
        <taxon>Pleosporales</taxon>
        <taxon>Melanommataceae</taxon>
        <taxon>Melanomma</taxon>
    </lineage>
</organism>
<dbReference type="EMBL" id="MU001756">
    <property type="protein sequence ID" value="KAF2799922.1"/>
    <property type="molecule type" value="Genomic_DNA"/>
</dbReference>
<evidence type="ECO:0000256" key="1">
    <source>
        <dbReference type="SAM" id="MobiDB-lite"/>
    </source>
</evidence>
<feature type="compositionally biased region" description="Polar residues" evidence="1">
    <location>
        <begin position="329"/>
        <end position="341"/>
    </location>
</feature>
<accession>A0A6A6XTW5</accession>